<evidence type="ECO:0000313" key="11">
    <source>
        <dbReference type="Proteomes" id="UP000014760"/>
    </source>
</evidence>
<dbReference type="CDD" id="cd00096">
    <property type="entry name" value="Ig"/>
    <property type="match status" value="2"/>
</dbReference>
<feature type="domain" description="Ig-like" evidence="7">
    <location>
        <begin position="1"/>
        <end position="87"/>
    </location>
</feature>
<evidence type="ECO:0000256" key="4">
    <source>
        <dbReference type="ARBA" id="ARBA00023319"/>
    </source>
</evidence>
<dbReference type="HOGENOM" id="CLU_010961_1_0_1"/>
<dbReference type="Gene3D" id="2.60.40.10">
    <property type="entry name" value="Immunoglobulins"/>
    <property type="match status" value="5"/>
</dbReference>
<dbReference type="InterPro" id="IPR036179">
    <property type="entry name" value="Ig-like_dom_sf"/>
</dbReference>
<dbReference type="SMART" id="SM00409">
    <property type="entry name" value="IG"/>
    <property type="match status" value="3"/>
</dbReference>
<dbReference type="PANTHER" id="PTHR12231">
    <property type="entry name" value="CTX-RELATED TYPE I TRANSMEMBRANE PROTEIN"/>
    <property type="match status" value="1"/>
</dbReference>
<evidence type="ECO:0000259" key="7">
    <source>
        <dbReference type="PROSITE" id="PS50835"/>
    </source>
</evidence>
<dbReference type="SMART" id="SM00408">
    <property type="entry name" value="IGc2"/>
    <property type="match status" value="3"/>
</dbReference>
<keyword evidence="2" id="KW-0677">Repeat</keyword>
<keyword evidence="6" id="KW-0472">Membrane</keyword>
<gene>
    <name evidence="9" type="ORF">CAPTEDRAFT_157055</name>
</gene>
<dbReference type="InterPro" id="IPR003599">
    <property type="entry name" value="Ig_sub"/>
</dbReference>
<dbReference type="SMART" id="SM00060">
    <property type="entry name" value="FN3"/>
    <property type="match status" value="2"/>
</dbReference>
<keyword evidence="6" id="KW-1133">Transmembrane helix</keyword>
<reference evidence="10" key="3">
    <citation type="submission" date="2015-06" db="UniProtKB">
        <authorList>
            <consortium name="EnsemblMetazoa"/>
        </authorList>
    </citation>
    <scope>IDENTIFICATION</scope>
</reference>
<dbReference type="InterPro" id="IPR007110">
    <property type="entry name" value="Ig-like_dom"/>
</dbReference>
<reference evidence="9 11" key="2">
    <citation type="journal article" date="2013" name="Nature">
        <title>Insights into bilaterian evolution from three spiralian genomes.</title>
        <authorList>
            <person name="Simakov O."/>
            <person name="Marletaz F."/>
            <person name="Cho S.J."/>
            <person name="Edsinger-Gonzales E."/>
            <person name="Havlak P."/>
            <person name="Hellsten U."/>
            <person name="Kuo D.H."/>
            <person name="Larsson T."/>
            <person name="Lv J."/>
            <person name="Arendt D."/>
            <person name="Savage R."/>
            <person name="Osoegawa K."/>
            <person name="de Jong P."/>
            <person name="Grimwood J."/>
            <person name="Chapman J.A."/>
            <person name="Shapiro H."/>
            <person name="Aerts A."/>
            <person name="Otillar R.P."/>
            <person name="Terry A.Y."/>
            <person name="Boore J.L."/>
            <person name="Grigoriev I.V."/>
            <person name="Lindberg D.R."/>
            <person name="Seaver E.C."/>
            <person name="Weisblat D.A."/>
            <person name="Putnam N.H."/>
            <person name="Rokhsar D.S."/>
        </authorList>
    </citation>
    <scope>NUCLEOTIDE SEQUENCE</scope>
    <source>
        <strain evidence="9 11">I ESC-2004</strain>
    </source>
</reference>
<dbReference type="EMBL" id="KB292771">
    <property type="protein sequence ID" value="ELU17020.1"/>
    <property type="molecule type" value="Genomic_DNA"/>
</dbReference>
<evidence type="ECO:0000313" key="10">
    <source>
        <dbReference type="EnsemblMetazoa" id="CapteP157055"/>
    </source>
</evidence>
<sequence>MIQGPGQASGIENQEVSLTCEASGLPAPKYDFYKDGNDNPVTDSDHVTVDRDKGVIDFKPLKREHQGDYKCVAYNDVGQADSTGHLHVLIKPHILRYLNVTTQEGAGATLECHTEGEPIAKISFQKVGNSEEYQEGENIIYSQEGGRITVRSDGSVSRLTISNTNPDDSSNYTCKAVNDAGEAALNGTITVQYKPFFDQQQEDVYSWPGKMRNISCVVRAEPEPVIRWYRYEDEHEIRDNGTYHVYQMYKSSNLQILVREIDQDWIFGEYTCLATNQLGQGQQKMGLVRAHAPDAPKEVTVKLSSPTTLELAIEPPENNGGVEIYGYRIQFDSTITDFKIGMVKKPLSTCELCVGTPSNVFHFCVVTFLTFCQPIILENLRASTTYVFTVHAQNEVGIGNPIQFSHTTEDIRVPYPIVIISDPNGLYPYDFQVKWERPRTGGLLIIQYEIKFRRAQQISTGGQNSIVKPEEDWTRRLVEDDPIAPMLYYKLEGLMPDSTYEVEVRAKNNVGSGSGAVRSGRMATGWVMFIVIIVFLIFLVIVDVSCCFMNKCGVTMCVWTRVCLRKGTAAKEKVMEAGESERIMGSHDMEEAKAAEEQEVIAQSEEALQDTPPTPPPVLDEDEEQGPPPPQHAEEEEDKEALKEEILEEEANEMSPLTETKEKDLDLVADEPVTCDPEVIT</sequence>
<dbReference type="EnsemblMetazoa" id="CapteT157055">
    <property type="protein sequence ID" value="CapteP157055"/>
    <property type="gene ID" value="CapteG157055"/>
</dbReference>
<feature type="domain" description="Ig-like" evidence="7">
    <location>
        <begin position="195"/>
        <end position="300"/>
    </location>
</feature>
<dbReference type="OMA" id="VAYHEIN"/>
<dbReference type="SUPFAM" id="SSF49265">
    <property type="entry name" value="Fibronectin type III"/>
    <property type="match status" value="1"/>
</dbReference>
<dbReference type="Pfam" id="PF00041">
    <property type="entry name" value="fn3"/>
    <property type="match status" value="2"/>
</dbReference>
<keyword evidence="1" id="KW-0732">Signal</keyword>
<evidence type="ECO:0000256" key="1">
    <source>
        <dbReference type="ARBA" id="ARBA00022729"/>
    </source>
</evidence>
<dbReference type="PROSITE" id="PS50835">
    <property type="entry name" value="IG_LIKE"/>
    <property type="match status" value="3"/>
</dbReference>
<dbReference type="GO" id="GO:0043005">
    <property type="term" value="C:neuron projection"/>
    <property type="evidence" value="ECO:0007669"/>
    <property type="project" value="TreeGrafter"/>
</dbReference>
<dbReference type="Proteomes" id="UP000014760">
    <property type="component" value="Unassembled WGS sequence"/>
</dbReference>
<evidence type="ECO:0000313" key="9">
    <source>
        <dbReference type="EMBL" id="ELU17020.1"/>
    </source>
</evidence>
<dbReference type="STRING" id="283909.R7VKS6"/>
<keyword evidence="11" id="KW-1185">Reference proteome</keyword>
<keyword evidence="3" id="KW-1015">Disulfide bond</keyword>
<dbReference type="CDD" id="cd00063">
    <property type="entry name" value="FN3"/>
    <property type="match status" value="2"/>
</dbReference>
<dbReference type="OrthoDB" id="6282755at2759"/>
<name>R7VKS6_CAPTE</name>
<dbReference type="InterPro" id="IPR051170">
    <property type="entry name" value="Neural/epithelial_adhesion"/>
</dbReference>
<evidence type="ECO:0000256" key="2">
    <source>
        <dbReference type="ARBA" id="ARBA00022737"/>
    </source>
</evidence>
<dbReference type="Pfam" id="PF07679">
    <property type="entry name" value="I-set"/>
    <property type="match status" value="2"/>
</dbReference>
<dbReference type="Pfam" id="PF13927">
    <property type="entry name" value="Ig_3"/>
    <property type="match status" value="1"/>
</dbReference>
<evidence type="ECO:0000256" key="3">
    <source>
        <dbReference type="ARBA" id="ARBA00023157"/>
    </source>
</evidence>
<dbReference type="InterPro" id="IPR003598">
    <property type="entry name" value="Ig_sub2"/>
</dbReference>
<dbReference type="InterPro" id="IPR036116">
    <property type="entry name" value="FN3_sf"/>
</dbReference>
<keyword evidence="4" id="KW-0393">Immunoglobulin domain</keyword>
<reference evidence="11" key="1">
    <citation type="submission" date="2012-12" db="EMBL/GenBank/DDBJ databases">
        <authorList>
            <person name="Hellsten U."/>
            <person name="Grimwood J."/>
            <person name="Chapman J.A."/>
            <person name="Shapiro H."/>
            <person name="Aerts A."/>
            <person name="Otillar R.P."/>
            <person name="Terry A.Y."/>
            <person name="Boore J.L."/>
            <person name="Simakov O."/>
            <person name="Marletaz F."/>
            <person name="Cho S.-J."/>
            <person name="Edsinger-Gonzales E."/>
            <person name="Havlak P."/>
            <person name="Kuo D.-H."/>
            <person name="Larsson T."/>
            <person name="Lv J."/>
            <person name="Arendt D."/>
            <person name="Savage R."/>
            <person name="Osoegawa K."/>
            <person name="de Jong P."/>
            <person name="Lindberg D.R."/>
            <person name="Seaver E.C."/>
            <person name="Weisblat D.A."/>
            <person name="Putnam N.H."/>
            <person name="Grigoriev I.V."/>
            <person name="Rokhsar D.S."/>
        </authorList>
    </citation>
    <scope>NUCLEOTIDE SEQUENCE</scope>
    <source>
        <strain evidence="11">I ESC-2004</strain>
    </source>
</reference>
<evidence type="ECO:0000256" key="6">
    <source>
        <dbReference type="SAM" id="Phobius"/>
    </source>
</evidence>
<evidence type="ECO:0000259" key="8">
    <source>
        <dbReference type="PROSITE" id="PS50853"/>
    </source>
</evidence>
<protein>
    <submittedName>
        <fullName evidence="9 10">Uncharacterized protein</fullName>
    </submittedName>
</protein>
<keyword evidence="6" id="KW-0812">Transmembrane</keyword>
<dbReference type="SUPFAM" id="SSF48726">
    <property type="entry name" value="Immunoglobulin"/>
    <property type="match status" value="3"/>
</dbReference>
<dbReference type="EMBL" id="AMQN01004180">
    <property type="status" value="NOT_ANNOTATED_CDS"/>
    <property type="molecule type" value="Genomic_DNA"/>
</dbReference>
<dbReference type="PROSITE" id="PS50853">
    <property type="entry name" value="FN3"/>
    <property type="match status" value="2"/>
</dbReference>
<feature type="region of interest" description="Disordered" evidence="5">
    <location>
        <begin position="575"/>
        <end position="681"/>
    </location>
</feature>
<feature type="domain" description="Fibronectin type-III" evidence="8">
    <location>
        <begin position="413"/>
        <end position="527"/>
    </location>
</feature>
<dbReference type="InterPro" id="IPR003961">
    <property type="entry name" value="FN3_dom"/>
</dbReference>
<feature type="domain" description="Fibronectin type-III" evidence="8">
    <location>
        <begin position="295"/>
        <end position="412"/>
    </location>
</feature>
<feature type="compositionally biased region" description="Basic and acidic residues" evidence="5">
    <location>
        <begin position="575"/>
        <end position="596"/>
    </location>
</feature>
<dbReference type="EMBL" id="AMQN01004179">
    <property type="status" value="NOT_ANNOTATED_CDS"/>
    <property type="molecule type" value="Genomic_DNA"/>
</dbReference>
<dbReference type="InterPro" id="IPR013783">
    <property type="entry name" value="Ig-like_fold"/>
</dbReference>
<dbReference type="PANTHER" id="PTHR12231:SF253">
    <property type="entry name" value="DPR-INTERACTING PROTEIN ETA, ISOFORM B-RELATED"/>
    <property type="match status" value="1"/>
</dbReference>
<dbReference type="InterPro" id="IPR013098">
    <property type="entry name" value="Ig_I-set"/>
</dbReference>
<feature type="domain" description="Ig-like" evidence="7">
    <location>
        <begin position="92"/>
        <end position="190"/>
    </location>
</feature>
<accession>R7VKS6</accession>
<evidence type="ECO:0000256" key="5">
    <source>
        <dbReference type="SAM" id="MobiDB-lite"/>
    </source>
</evidence>
<organism evidence="9">
    <name type="scientific">Capitella teleta</name>
    <name type="common">Polychaete worm</name>
    <dbReference type="NCBI Taxonomy" id="283909"/>
    <lineage>
        <taxon>Eukaryota</taxon>
        <taxon>Metazoa</taxon>
        <taxon>Spiralia</taxon>
        <taxon>Lophotrochozoa</taxon>
        <taxon>Annelida</taxon>
        <taxon>Polychaeta</taxon>
        <taxon>Sedentaria</taxon>
        <taxon>Scolecida</taxon>
        <taxon>Capitellidae</taxon>
        <taxon>Capitella</taxon>
    </lineage>
</organism>
<dbReference type="AlphaFoldDB" id="R7VKS6"/>
<feature type="transmembrane region" description="Helical" evidence="6">
    <location>
        <begin position="523"/>
        <end position="542"/>
    </location>
</feature>
<proteinExistence type="predicted"/>